<dbReference type="RefSeq" id="WP_038562863.1">
    <property type="nucleotide sequence ID" value="NZ_CP008876.1"/>
</dbReference>
<reference evidence="5 7" key="1">
    <citation type="submission" date="2014-07" db="EMBL/GenBank/DDBJ databases">
        <title>Complete genome sequence of a moderately halophilic bacterium Terribacillus aidingensis MP602, isolated from Cryptomeria fortunei in Tianmu mountain in China.</title>
        <authorList>
            <person name="Wang Y."/>
            <person name="Lu P."/>
            <person name="Zhang L."/>
        </authorList>
    </citation>
    <scope>NUCLEOTIDE SEQUENCE [LARGE SCALE GENOMIC DNA]</scope>
    <source>
        <strain evidence="5 7">MP602</strain>
    </source>
</reference>
<dbReference type="EMBL" id="FOCD01000005">
    <property type="protein sequence ID" value="SEO03684.1"/>
    <property type="molecule type" value="Genomic_DNA"/>
</dbReference>
<dbReference type="Proteomes" id="UP000199735">
    <property type="component" value="Unassembled WGS sequence"/>
</dbReference>
<keyword evidence="2" id="KW-0012">Acyltransferase</keyword>
<dbReference type="SUPFAM" id="SSF55729">
    <property type="entry name" value="Acyl-CoA N-acyltransferases (Nat)"/>
    <property type="match status" value="1"/>
</dbReference>
<dbReference type="PROSITE" id="PS51186">
    <property type="entry name" value="GNAT"/>
    <property type="match status" value="1"/>
</dbReference>
<evidence type="ECO:0000259" key="4">
    <source>
        <dbReference type="PROSITE" id="PS51186"/>
    </source>
</evidence>
<evidence type="ECO:0000313" key="7">
    <source>
        <dbReference type="Proteomes" id="UP000027980"/>
    </source>
</evidence>
<dbReference type="GO" id="GO:0008999">
    <property type="term" value="F:protein-N-terminal-alanine acetyltransferase activity"/>
    <property type="evidence" value="ECO:0007669"/>
    <property type="project" value="TreeGrafter"/>
</dbReference>
<feature type="domain" description="N-acetyltransferase" evidence="4">
    <location>
        <begin position="32"/>
        <end position="178"/>
    </location>
</feature>
<accession>A0A075LSB8</accession>
<dbReference type="InterPro" id="IPR000182">
    <property type="entry name" value="GNAT_dom"/>
</dbReference>
<dbReference type="AlphaFoldDB" id="A0A075LSB8"/>
<dbReference type="InterPro" id="IPR016181">
    <property type="entry name" value="Acyl_CoA_acyltransferase"/>
</dbReference>
<dbReference type="GeneID" id="34219959"/>
<dbReference type="EMBL" id="CP008876">
    <property type="protein sequence ID" value="AIF67383.1"/>
    <property type="molecule type" value="Genomic_DNA"/>
</dbReference>
<evidence type="ECO:0000313" key="6">
    <source>
        <dbReference type="EMBL" id="SEO03684.1"/>
    </source>
</evidence>
<dbReference type="Pfam" id="PF13302">
    <property type="entry name" value="Acetyltransf_3"/>
    <property type="match status" value="1"/>
</dbReference>
<dbReference type="PANTHER" id="PTHR43792:SF8">
    <property type="entry name" value="[RIBOSOMAL PROTEIN US5]-ALANINE N-ACETYLTRANSFERASE"/>
    <property type="match status" value="1"/>
</dbReference>
<sequence length="183" mass="21137">MYDSERLQIKPLEKKHASDLLDLNMRNRELFEAISPVERSDSDYTLEKYKKNIEAAQKDWKEDKRYEFGIFLKHDDVLIGTASLFFIERNTAEKCMIGYSLDGAHNGKGYMTEAVQLVLDFAFGDGKFHRVEAGVMPRNLGSVAVLEKCGFQREGLERDLLRIDGKFEDHYKYSILATDPRTN</sequence>
<evidence type="ECO:0000313" key="8">
    <source>
        <dbReference type="Proteomes" id="UP000199735"/>
    </source>
</evidence>
<name>A0A075LSB8_9BACI</name>
<dbReference type="HOGENOM" id="CLU_013985_40_1_9"/>
<dbReference type="Proteomes" id="UP000027980">
    <property type="component" value="Chromosome"/>
</dbReference>
<organism evidence="5 7">
    <name type="scientific">Terribacillus saccharophilus</name>
    <dbReference type="NCBI Taxonomy" id="361277"/>
    <lineage>
        <taxon>Bacteria</taxon>
        <taxon>Bacillati</taxon>
        <taxon>Bacillota</taxon>
        <taxon>Bacilli</taxon>
        <taxon>Bacillales</taxon>
        <taxon>Bacillaceae</taxon>
        <taxon>Terribacillus</taxon>
    </lineage>
</organism>
<keyword evidence="1" id="KW-0808">Transferase</keyword>
<dbReference type="Gene3D" id="3.40.630.30">
    <property type="match status" value="1"/>
</dbReference>
<evidence type="ECO:0000256" key="3">
    <source>
        <dbReference type="ARBA" id="ARBA00038502"/>
    </source>
</evidence>
<evidence type="ECO:0000256" key="2">
    <source>
        <dbReference type="ARBA" id="ARBA00023315"/>
    </source>
</evidence>
<dbReference type="InterPro" id="IPR051531">
    <property type="entry name" value="N-acetyltransferase"/>
</dbReference>
<accession>A0AAX2EJM6</accession>
<dbReference type="PANTHER" id="PTHR43792">
    <property type="entry name" value="GNAT FAMILY, PUTATIVE (AFU_ORTHOLOGUE AFUA_3G00765)-RELATED-RELATED"/>
    <property type="match status" value="1"/>
</dbReference>
<evidence type="ECO:0000313" key="5">
    <source>
        <dbReference type="EMBL" id="AIF67383.1"/>
    </source>
</evidence>
<evidence type="ECO:0000256" key="1">
    <source>
        <dbReference type="ARBA" id="ARBA00022679"/>
    </source>
</evidence>
<reference evidence="6 8" key="2">
    <citation type="submission" date="2016-10" db="EMBL/GenBank/DDBJ databases">
        <authorList>
            <person name="Varghese N."/>
            <person name="Submissions S."/>
        </authorList>
    </citation>
    <scope>NUCLEOTIDE SEQUENCE [LARGE SCALE GENOMIC DNA]</scope>
    <source>
        <strain evidence="6 8">DSM 21619</strain>
    </source>
</reference>
<gene>
    <name evidence="5" type="ORF">GZ22_12515</name>
    <name evidence="6" type="ORF">SAMN04489762_3363</name>
</gene>
<protein>
    <submittedName>
        <fullName evidence="6">Ribosomal-protein-alanine N-acetyltransferase</fullName>
    </submittedName>
</protein>
<comment type="similarity">
    <text evidence="3">Belongs to the acetyltransferase family. RimJ subfamily.</text>
</comment>
<dbReference type="KEGG" id="tap:GZ22_12515"/>
<dbReference type="GO" id="GO:0005737">
    <property type="term" value="C:cytoplasm"/>
    <property type="evidence" value="ECO:0007669"/>
    <property type="project" value="TreeGrafter"/>
</dbReference>
<proteinExistence type="inferred from homology"/>
<dbReference type="OrthoDB" id="9811523at2"/>